<evidence type="ECO:0000256" key="3">
    <source>
        <dbReference type="ARBA" id="ARBA00023163"/>
    </source>
</evidence>
<dbReference type="GO" id="GO:0043565">
    <property type="term" value="F:sequence-specific DNA binding"/>
    <property type="evidence" value="ECO:0007669"/>
    <property type="project" value="InterPro"/>
</dbReference>
<dbReference type="InterPro" id="IPR011051">
    <property type="entry name" value="RmlC_Cupin_sf"/>
</dbReference>
<sequence length="321" mass="33928">MDALSEVLRAVRLTGAAILNADCGAPWGMAVVSTTPLARGHIPDADNPAVFHLVVSGECWLMVGDAAPLRLRAGDVAVLAQGDAHRIGDKPESETVALASLIRAPIAGELVPMVHGGSGARTHVITGIAAADRRLADPLHAALPPVLRANLRGACAVDGLVDAVGLALSGNEAPRPGGMASLARFAELIFIEAIRRHVESIPPGATGWLAGLADRYVGRALALMHAKPGDDWTVEKLGRHVGLSRSALADRFTHLLGEPPITYLSHWRLRLAAQKLALTHRSVEAIATEAGYESANAFSHAFKRAFGKPPTVWRKKARVRK</sequence>
<dbReference type="SUPFAM" id="SSF46689">
    <property type="entry name" value="Homeodomain-like"/>
    <property type="match status" value="2"/>
</dbReference>
<dbReference type="InParanoid" id="A0A6M4H8C6"/>
<dbReference type="InterPro" id="IPR018060">
    <property type="entry name" value="HTH_AraC"/>
</dbReference>
<dbReference type="EMBL" id="CP053073">
    <property type="protein sequence ID" value="QJR15840.1"/>
    <property type="molecule type" value="Genomic_DNA"/>
</dbReference>
<evidence type="ECO:0000256" key="1">
    <source>
        <dbReference type="ARBA" id="ARBA00023015"/>
    </source>
</evidence>
<evidence type="ECO:0000259" key="4">
    <source>
        <dbReference type="PROSITE" id="PS01124"/>
    </source>
</evidence>
<accession>A0A6M4H8C6</accession>
<evidence type="ECO:0000313" key="6">
    <source>
        <dbReference type="Proteomes" id="UP000503096"/>
    </source>
</evidence>
<keyword evidence="6" id="KW-1185">Reference proteome</keyword>
<dbReference type="InterPro" id="IPR050204">
    <property type="entry name" value="AraC_XylS_family_regulators"/>
</dbReference>
<dbReference type="Gene3D" id="1.10.10.60">
    <property type="entry name" value="Homeodomain-like"/>
    <property type="match status" value="2"/>
</dbReference>
<dbReference type="InterPro" id="IPR032783">
    <property type="entry name" value="AraC_lig"/>
</dbReference>
<keyword evidence="3" id="KW-0804">Transcription</keyword>
<dbReference type="PANTHER" id="PTHR46796">
    <property type="entry name" value="HTH-TYPE TRANSCRIPTIONAL ACTIVATOR RHAS-RELATED"/>
    <property type="match status" value="1"/>
</dbReference>
<dbReference type="PANTHER" id="PTHR46796:SF7">
    <property type="entry name" value="ARAC FAMILY TRANSCRIPTIONAL REGULATOR"/>
    <property type="match status" value="1"/>
</dbReference>
<gene>
    <name evidence="5" type="primary">mtrA</name>
    <name evidence="5" type="ORF">DSM104440_02666</name>
</gene>
<protein>
    <submittedName>
        <fullName evidence="5">HTH-type transcriptional regulator MtrA</fullName>
    </submittedName>
</protein>
<dbReference type="PROSITE" id="PS01124">
    <property type="entry name" value="HTH_ARAC_FAMILY_2"/>
    <property type="match status" value="1"/>
</dbReference>
<keyword evidence="2" id="KW-0238">DNA-binding</keyword>
<dbReference type="Proteomes" id="UP000503096">
    <property type="component" value="Chromosome"/>
</dbReference>
<evidence type="ECO:0000256" key="2">
    <source>
        <dbReference type="ARBA" id="ARBA00023125"/>
    </source>
</evidence>
<dbReference type="KEGG" id="upl:DSM104440_02666"/>
<keyword evidence="1" id="KW-0805">Transcription regulation</keyword>
<dbReference type="Pfam" id="PF12852">
    <property type="entry name" value="Cupin_6"/>
    <property type="match status" value="1"/>
</dbReference>
<dbReference type="SMART" id="SM00342">
    <property type="entry name" value="HTH_ARAC"/>
    <property type="match status" value="1"/>
</dbReference>
<dbReference type="InterPro" id="IPR009057">
    <property type="entry name" value="Homeodomain-like_sf"/>
</dbReference>
<proteinExistence type="predicted"/>
<dbReference type="PROSITE" id="PS00041">
    <property type="entry name" value="HTH_ARAC_FAMILY_1"/>
    <property type="match status" value="1"/>
</dbReference>
<name>A0A6M4H8C6_9PROT</name>
<dbReference type="Pfam" id="PF12833">
    <property type="entry name" value="HTH_18"/>
    <property type="match status" value="1"/>
</dbReference>
<evidence type="ECO:0000313" key="5">
    <source>
        <dbReference type="EMBL" id="QJR15840.1"/>
    </source>
</evidence>
<reference evidence="5 6" key="1">
    <citation type="submission" date="2020-04" db="EMBL/GenBank/DDBJ databases">
        <title>Usitatibacter rugosus gen. nov., sp. nov. and Usitatibacter palustris sp. nov., novel members of Usitatibacteraceae fam. nov. within the order Nitrosomonadales isolated from soil.</title>
        <authorList>
            <person name="Huber K.J."/>
            <person name="Neumann-Schaal M."/>
            <person name="Geppert A."/>
            <person name="Luckner M."/>
            <person name="Wanner G."/>
            <person name="Overmann J."/>
        </authorList>
    </citation>
    <scope>NUCLEOTIDE SEQUENCE [LARGE SCALE GENOMIC DNA]</scope>
    <source>
        <strain evidence="5 6">Swamp67</strain>
    </source>
</reference>
<organism evidence="5 6">
    <name type="scientific">Usitatibacter palustris</name>
    <dbReference type="NCBI Taxonomy" id="2732487"/>
    <lineage>
        <taxon>Bacteria</taxon>
        <taxon>Pseudomonadati</taxon>
        <taxon>Pseudomonadota</taxon>
        <taxon>Betaproteobacteria</taxon>
        <taxon>Nitrosomonadales</taxon>
        <taxon>Usitatibacteraceae</taxon>
        <taxon>Usitatibacter</taxon>
    </lineage>
</organism>
<dbReference type="SUPFAM" id="SSF51182">
    <property type="entry name" value="RmlC-like cupins"/>
    <property type="match status" value="1"/>
</dbReference>
<dbReference type="FunCoup" id="A0A6M4H8C6">
    <property type="interactions" value="81"/>
</dbReference>
<dbReference type="GO" id="GO:0003700">
    <property type="term" value="F:DNA-binding transcription factor activity"/>
    <property type="evidence" value="ECO:0007669"/>
    <property type="project" value="InterPro"/>
</dbReference>
<dbReference type="AlphaFoldDB" id="A0A6M4H8C6"/>
<dbReference type="InterPro" id="IPR018062">
    <property type="entry name" value="HTH_AraC-typ_CS"/>
</dbReference>
<feature type="domain" description="HTH araC/xylS-type" evidence="4">
    <location>
        <begin position="218"/>
        <end position="316"/>
    </location>
</feature>
<dbReference type="RefSeq" id="WP_171163476.1">
    <property type="nucleotide sequence ID" value="NZ_CP053073.1"/>
</dbReference>